<reference evidence="1" key="1">
    <citation type="submission" date="2020-10" db="EMBL/GenBank/DDBJ databases">
        <authorList>
            <person name="Gilroy R."/>
        </authorList>
    </citation>
    <scope>NUCLEOTIDE SEQUENCE</scope>
    <source>
        <strain evidence="1">ChiHjej12B11-7776</strain>
    </source>
</reference>
<reference evidence="1" key="2">
    <citation type="journal article" date="2021" name="PeerJ">
        <title>Extensive microbial diversity within the chicken gut microbiome revealed by metagenomics and culture.</title>
        <authorList>
            <person name="Gilroy R."/>
            <person name="Ravi A."/>
            <person name="Getino M."/>
            <person name="Pursley I."/>
            <person name="Horton D.L."/>
            <person name="Alikhan N.F."/>
            <person name="Baker D."/>
            <person name="Gharbi K."/>
            <person name="Hall N."/>
            <person name="Watson M."/>
            <person name="Adriaenssens E.M."/>
            <person name="Foster-Nyarko E."/>
            <person name="Jarju S."/>
            <person name="Secka A."/>
            <person name="Antonio M."/>
            <person name="Oren A."/>
            <person name="Chaudhuri R.R."/>
            <person name="La Ragione R."/>
            <person name="Hildebrand F."/>
            <person name="Pallen M.J."/>
        </authorList>
    </citation>
    <scope>NUCLEOTIDE SEQUENCE</scope>
    <source>
        <strain evidence="1">ChiHjej12B11-7776</strain>
    </source>
</reference>
<dbReference type="EMBL" id="DVOC01000023">
    <property type="protein sequence ID" value="HIU90625.1"/>
    <property type="molecule type" value="Genomic_DNA"/>
</dbReference>
<protein>
    <submittedName>
        <fullName evidence="1">Uncharacterized protein</fullName>
    </submittedName>
</protein>
<organism evidence="1 2">
    <name type="scientific">Candidatus Fimimonas merdipullorum</name>
    <dbReference type="NCBI Taxonomy" id="2840822"/>
    <lineage>
        <taxon>Bacteria</taxon>
        <taxon>Pseudomonadati</taxon>
        <taxon>Myxococcota</taxon>
        <taxon>Myxococcia</taxon>
        <taxon>Myxococcales</taxon>
        <taxon>Cystobacterineae</taxon>
        <taxon>Myxococcaceae</taxon>
        <taxon>Myxococcaceae incertae sedis</taxon>
        <taxon>Candidatus Fimimonas</taxon>
    </lineage>
</organism>
<evidence type="ECO:0000313" key="2">
    <source>
        <dbReference type="Proteomes" id="UP000886852"/>
    </source>
</evidence>
<name>A0A9D1SPI2_9BACT</name>
<sequence length="75" mass="8805">MKVKNKIFIGANFCVPPLFCRKNGWLCVRSNERHADGDFMRNREAKTLKVLRFDKWAQCSAKAPLRAKIWGGFWF</sequence>
<accession>A0A9D1SPI2</accession>
<gene>
    <name evidence="1" type="ORF">IAC72_01230</name>
</gene>
<comment type="caution">
    <text evidence="1">The sequence shown here is derived from an EMBL/GenBank/DDBJ whole genome shotgun (WGS) entry which is preliminary data.</text>
</comment>
<evidence type="ECO:0000313" key="1">
    <source>
        <dbReference type="EMBL" id="HIU90625.1"/>
    </source>
</evidence>
<proteinExistence type="predicted"/>
<dbReference type="AlphaFoldDB" id="A0A9D1SPI2"/>
<dbReference type="Proteomes" id="UP000886852">
    <property type="component" value="Unassembled WGS sequence"/>
</dbReference>